<keyword evidence="3" id="KW-0732">Signal</keyword>
<dbReference type="PANTHER" id="PTHR30290:SF9">
    <property type="entry name" value="OLIGOPEPTIDE-BINDING PROTEIN APPA"/>
    <property type="match status" value="1"/>
</dbReference>
<comment type="caution">
    <text evidence="5">The sequence shown here is derived from an EMBL/GenBank/DDBJ whole genome shotgun (WGS) entry which is preliminary data.</text>
</comment>
<dbReference type="InterPro" id="IPR039424">
    <property type="entry name" value="SBP_5"/>
</dbReference>
<evidence type="ECO:0000313" key="5">
    <source>
        <dbReference type="EMBL" id="NEY73018.1"/>
    </source>
</evidence>
<proteinExistence type="inferred from homology"/>
<evidence type="ECO:0000313" key="6">
    <source>
        <dbReference type="Proteomes" id="UP000481043"/>
    </source>
</evidence>
<gene>
    <name evidence="5" type="ORF">G4D63_14865</name>
</gene>
<dbReference type="AlphaFoldDB" id="A0A6M0QD54"/>
<dbReference type="EMBL" id="JAAIWM010000005">
    <property type="protein sequence ID" value="NEY73018.1"/>
    <property type="molecule type" value="Genomic_DNA"/>
</dbReference>
<accession>A0A6M0QD54</accession>
<comment type="similarity">
    <text evidence="1">Belongs to the bacterial solute-binding protein 5 family.</text>
</comment>
<evidence type="ECO:0000256" key="2">
    <source>
        <dbReference type="ARBA" id="ARBA00022448"/>
    </source>
</evidence>
<sequence length="357" mass="40974">MLSDGFSSINNVQAIINEVPFSSTWITTEEIRTPYVTLDANPYYWNKQRGPRLDRVVFRNDISPQEALNLCMSTEGQVDLVNGVAPKDAEKVRTSRFANLVNVHGNKAFVGLFNRYRQDVNYNDQKVRLAFNLGVDRARFIQEGFYGYASEVPALTPPWALDFPEDLQPRAYQPSEARRLLREVGWPEGKAFTIATMKEFEQPALVLAEQLRESLQISVNVTVFSLYDEVKLKRMIAEKRLTPSWDLYLGSTSALFLETTPAFFHREFFGMDGALRTGPVIPEFEALLKKLSSQVNRQDLLEVSKEIDRYVYKEALGLFLCSPQDLYAVNKQVLFRPYRTSLEFAETEVSPAHWSRR</sequence>
<evidence type="ECO:0000256" key="1">
    <source>
        <dbReference type="ARBA" id="ARBA00005695"/>
    </source>
</evidence>
<dbReference type="GO" id="GO:0015833">
    <property type="term" value="P:peptide transport"/>
    <property type="evidence" value="ECO:0007669"/>
    <property type="project" value="TreeGrafter"/>
</dbReference>
<evidence type="ECO:0000256" key="3">
    <source>
        <dbReference type="ARBA" id="ARBA00022729"/>
    </source>
</evidence>
<dbReference type="SUPFAM" id="SSF53850">
    <property type="entry name" value="Periplasmic binding protein-like II"/>
    <property type="match status" value="1"/>
</dbReference>
<feature type="domain" description="Solute-binding protein family 5" evidence="4">
    <location>
        <begin position="35"/>
        <end position="234"/>
    </location>
</feature>
<keyword evidence="6" id="KW-1185">Reference proteome</keyword>
<keyword evidence="2" id="KW-0813">Transport</keyword>
<dbReference type="GO" id="GO:1904680">
    <property type="term" value="F:peptide transmembrane transporter activity"/>
    <property type="evidence" value="ECO:0007669"/>
    <property type="project" value="TreeGrafter"/>
</dbReference>
<evidence type="ECO:0000259" key="4">
    <source>
        <dbReference type="Pfam" id="PF00496"/>
    </source>
</evidence>
<dbReference type="InterPro" id="IPR000914">
    <property type="entry name" value="SBP_5_dom"/>
</dbReference>
<reference evidence="5 6" key="1">
    <citation type="submission" date="2020-02" db="EMBL/GenBank/DDBJ databases">
        <title>Bacillus aquiflavi sp. nov., isolated from yellow water of strong flavor Chinese baijiu in Yibin region of China.</title>
        <authorList>
            <person name="Xie J."/>
        </authorList>
    </citation>
    <scope>NUCLEOTIDE SEQUENCE [LARGE SCALE GENOMIC DNA]</scope>
    <source>
        <strain evidence="5 6">SA4</strain>
    </source>
</reference>
<name>A0A6M0QD54_9BACI</name>
<dbReference type="Gene3D" id="3.10.105.10">
    <property type="entry name" value="Dipeptide-binding Protein, Domain 3"/>
    <property type="match status" value="1"/>
</dbReference>
<dbReference type="Proteomes" id="UP000481043">
    <property type="component" value="Unassembled WGS sequence"/>
</dbReference>
<dbReference type="Pfam" id="PF00496">
    <property type="entry name" value="SBP_bac_5"/>
    <property type="match status" value="1"/>
</dbReference>
<dbReference type="PANTHER" id="PTHR30290">
    <property type="entry name" value="PERIPLASMIC BINDING COMPONENT OF ABC TRANSPORTER"/>
    <property type="match status" value="1"/>
</dbReference>
<dbReference type="Gene3D" id="3.40.190.10">
    <property type="entry name" value="Periplasmic binding protein-like II"/>
    <property type="match status" value="1"/>
</dbReference>
<organism evidence="5 6">
    <name type="scientific">Bacillus mesophilus</name>
    <dbReference type="NCBI Taxonomy" id="1808955"/>
    <lineage>
        <taxon>Bacteria</taxon>
        <taxon>Bacillati</taxon>
        <taxon>Bacillota</taxon>
        <taxon>Bacilli</taxon>
        <taxon>Bacillales</taxon>
        <taxon>Bacillaceae</taxon>
        <taxon>Bacillus</taxon>
    </lineage>
</organism>
<protein>
    <submittedName>
        <fullName evidence="5">ABC transporter substrate-binding protein</fullName>
    </submittedName>
</protein>